<dbReference type="AlphaFoldDB" id="A0A1G1WE35"/>
<protein>
    <recommendedName>
        <fullName evidence="3">WbqC-like protein</fullName>
    </recommendedName>
</protein>
<accession>A0A1G1WE35</accession>
<gene>
    <name evidence="1" type="ORF">A2Z11_04150</name>
</gene>
<dbReference type="InterPro" id="IPR014985">
    <property type="entry name" value="WbqC"/>
</dbReference>
<sequence>MRYSGIQPQYFPRLHYIARILNTDVYMIRDDVQHVRKHKYPDGRTDKSYQVHTPIKQSFGVDLLSVPIKNKFALIVDTQITYDQDWVADHLKALQVVYGRAPNFKKNFDAISLLLSNRYKSLAELNIATTLWAILRLLGEDSIQPNNLTIDYVNKKLKDQPLFRLKKILRGCETQTFKSGSDMNPNEKIIALCKEVGATEDYCGGTGATAYMDEALYKKNGIKITVQDWKCQEYHQLFTKQQGFIPNLSIIDLLMNVPTEEAVRVIKG</sequence>
<organism evidence="1 2">
    <name type="scientific">Candidatus Woykebacteria bacterium RBG_16_43_9</name>
    <dbReference type="NCBI Taxonomy" id="1802596"/>
    <lineage>
        <taxon>Bacteria</taxon>
        <taxon>Candidatus Woykeibacteriota</taxon>
    </lineage>
</organism>
<evidence type="ECO:0008006" key="3">
    <source>
        <dbReference type="Google" id="ProtNLM"/>
    </source>
</evidence>
<proteinExistence type="predicted"/>
<dbReference type="Pfam" id="PF08889">
    <property type="entry name" value="WbqC"/>
    <property type="match status" value="1"/>
</dbReference>
<dbReference type="EMBL" id="MHCS01000036">
    <property type="protein sequence ID" value="OGY25891.1"/>
    <property type="molecule type" value="Genomic_DNA"/>
</dbReference>
<dbReference type="Proteomes" id="UP000176389">
    <property type="component" value="Unassembled WGS sequence"/>
</dbReference>
<comment type="caution">
    <text evidence="1">The sequence shown here is derived from an EMBL/GenBank/DDBJ whole genome shotgun (WGS) entry which is preliminary data.</text>
</comment>
<dbReference type="STRING" id="1802596.A2Z11_04150"/>
<reference evidence="1 2" key="1">
    <citation type="journal article" date="2016" name="Nat. Commun.">
        <title>Thousands of microbial genomes shed light on interconnected biogeochemical processes in an aquifer system.</title>
        <authorList>
            <person name="Anantharaman K."/>
            <person name="Brown C.T."/>
            <person name="Hug L.A."/>
            <person name="Sharon I."/>
            <person name="Castelle C.J."/>
            <person name="Probst A.J."/>
            <person name="Thomas B.C."/>
            <person name="Singh A."/>
            <person name="Wilkins M.J."/>
            <person name="Karaoz U."/>
            <person name="Brodie E.L."/>
            <person name="Williams K.H."/>
            <person name="Hubbard S.S."/>
            <person name="Banfield J.F."/>
        </authorList>
    </citation>
    <scope>NUCLEOTIDE SEQUENCE [LARGE SCALE GENOMIC DNA]</scope>
</reference>
<evidence type="ECO:0000313" key="2">
    <source>
        <dbReference type="Proteomes" id="UP000176389"/>
    </source>
</evidence>
<name>A0A1G1WE35_9BACT</name>
<evidence type="ECO:0000313" key="1">
    <source>
        <dbReference type="EMBL" id="OGY25891.1"/>
    </source>
</evidence>